<dbReference type="Proteomes" id="UP000635885">
    <property type="component" value="Unassembled WGS sequence"/>
</dbReference>
<reference evidence="8" key="1">
    <citation type="journal article" date="2019" name="Int. J. Syst. Evol. Microbiol.">
        <title>The Global Catalogue of Microorganisms (GCM) 10K type strain sequencing project: providing services to taxonomists for standard genome sequencing and annotation.</title>
        <authorList>
            <consortium name="The Broad Institute Genomics Platform"/>
            <consortium name="The Broad Institute Genome Sequencing Center for Infectious Disease"/>
            <person name="Wu L."/>
            <person name="Ma J."/>
        </authorList>
    </citation>
    <scope>NUCLEOTIDE SEQUENCE [LARGE SCALE GENOMIC DNA]</scope>
    <source>
        <strain evidence="8">CGMCC 1.12479</strain>
    </source>
</reference>
<evidence type="ECO:0000313" key="7">
    <source>
        <dbReference type="EMBL" id="GGC30619.1"/>
    </source>
</evidence>
<feature type="domain" description="Thioredoxin" evidence="6">
    <location>
        <begin position="232"/>
        <end position="370"/>
    </location>
</feature>
<feature type="coiled-coil region" evidence="5">
    <location>
        <begin position="122"/>
        <end position="149"/>
    </location>
</feature>
<evidence type="ECO:0000259" key="6">
    <source>
        <dbReference type="PROSITE" id="PS51352"/>
    </source>
</evidence>
<dbReference type="Gene3D" id="3.40.30.10">
    <property type="entry name" value="Glutaredoxin"/>
    <property type="match status" value="1"/>
</dbReference>
<protein>
    <submittedName>
        <fullName evidence="7">Thiol:disulfide interchange protein</fullName>
    </submittedName>
</protein>
<sequence length="370" mass="42086">MEMLRTYFAVIFTVFLFSCEKGEQVFDGTVIVSGKIDNISDEKLVLVQFIDDRTEVIDTLSVNANGKFDYTLSIETPGFYELNIGDQKSVRLALYHEDVEVNYDLKNENSLVIEGSEDSKQMLKVQGLMDEYQKKINDLNDAYYEAMTNKDQEAIKEIQSNAMNLEGDHAVKVKQVIDEMNGSFASLAAIGMLNPKNEFIYLDELVTKLDEKYPDTRMITTLKAQLEDMRALSIGQLAPEIALPNPEGELTKLSDLRGKYVLIDFWAAWCKPCREENPNVVRLYNMYNEKGFEVFGVSLDRTKEAWVQAIADDQLDWTQVSDLKYFNSEAAATYQINAIPATYLIDPDGKIIAKDLRGPSLENKLKELFD</sequence>
<dbReference type="PROSITE" id="PS51257">
    <property type="entry name" value="PROKAR_LIPOPROTEIN"/>
    <property type="match status" value="1"/>
</dbReference>
<dbReference type="CDD" id="cd02966">
    <property type="entry name" value="TlpA_like_family"/>
    <property type="match status" value="1"/>
</dbReference>
<dbReference type="Pfam" id="PF00578">
    <property type="entry name" value="AhpC-TSA"/>
    <property type="match status" value="1"/>
</dbReference>
<keyword evidence="2" id="KW-0201">Cytochrome c-type biogenesis</keyword>
<dbReference type="InterPro" id="IPR025380">
    <property type="entry name" value="DUF4369"/>
</dbReference>
<dbReference type="InterPro" id="IPR013766">
    <property type="entry name" value="Thioredoxin_domain"/>
</dbReference>
<comment type="subcellular location">
    <subcellularLocation>
        <location evidence="1">Cell envelope</location>
    </subcellularLocation>
</comment>
<evidence type="ECO:0000256" key="5">
    <source>
        <dbReference type="SAM" id="Coils"/>
    </source>
</evidence>
<dbReference type="RefSeq" id="WP_188439738.1">
    <property type="nucleotide sequence ID" value="NZ_BMFD01000002.1"/>
</dbReference>
<dbReference type="InterPro" id="IPR050553">
    <property type="entry name" value="Thioredoxin_ResA/DsbE_sf"/>
</dbReference>
<dbReference type="PROSITE" id="PS51352">
    <property type="entry name" value="THIOREDOXIN_2"/>
    <property type="match status" value="1"/>
</dbReference>
<organism evidence="7 8">
    <name type="scientific">Belliella aquatica</name>
    <dbReference type="NCBI Taxonomy" id="1323734"/>
    <lineage>
        <taxon>Bacteria</taxon>
        <taxon>Pseudomonadati</taxon>
        <taxon>Bacteroidota</taxon>
        <taxon>Cytophagia</taxon>
        <taxon>Cytophagales</taxon>
        <taxon>Cyclobacteriaceae</taxon>
        <taxon>Belliella</taxon>
    </lineage>
</organism>
<dbReference type="PANTHER" id="PTHR42852:SF6">
    <property type="entry name" value="THIOL:DISULFIDE INTERCHANGE PROTEIN DSBE"/>
    <property type="match status" value="1"/>
</dbReference>
<dbReference type="PANTHER" id="PTHR42852">
    <property type="entry name" value="THIOL:DISULFIDE INTERCHANGE PROTEIN DSBE"/>
    <property type="match status" value="1"/>
</dbReference>
<evidence type="ECO:0000256" key="3">
    <source>
        <dbReference type="ARBA" id="ARBA00023157"/>
    </source>
</evidence>
<name>A0ABQ1LVT9_9BACT</name>
<gene>
    <name evidence="7" type="ORF">GCM10010993_06920</name>
</gene>
<keyword evidence="4" id="KW-0676">Redox-active center</keyword>
<evidence type="ECO:0000256" key="1">
    <source>
        <dbReference type="ARBA" id="ARBA00004196"/>
    </source>
</evidence>
<keyword evidence="3" id="KW-1015">Disulfide bond</keyword>
<evidence type="ECO:0000256" key="4">
    <source>
        <dbReference type="ARBA" id="ARBA00023284"/>
    </source>
</evidence>
<dbReference type="SUPFAM" id="SSF52833">
    <property type="entry name" value="Thioredoxin-like"/>
    <property type="match status" value="1"/>
</dbReference>
<evidence type="ECO:0000256" key="2">
    <source>
        <dbReference type="ARBA" id="ARBA00022748"/>
    </source>
</evidence>
<keyword evidence="5" id="KW-0175">Coiled coil</keyword>
<proteinExistence type="predicted"/>
<accession>A0ABQ1LVT9</accession>
<dbReference type="InterPro" id="IPR036249">
    <property type="entry name" value="Thioredoxin-like_sf"/>
</dbReference>
<evidence type="ECO:0000313" key="8">
    <source>
        <dbReference type="Proteomes" id="UP000635885"/>
    </source>
</evidence>
<comment type="caution">
    <text evidence="7">The sequence shown here is derived from an EMBL/GenBank/DDBJ whole genome shotgun (WGS) entry which is preliminary data.</text>
</comment>
<dbReference type="Pfam" id="PF14289">
    <property type="entry name" value="DUF4369"/>
    <property type="match status" value="1"/>
</dbReference>
<keyword evidence="8" id="KW-1185">Reference proteome</keyword>
<dbReference type="InterPro" id="IPR000866">
    <property type="entry name" value="AhpC/TSA"/>
</dbReference>
<dbReference type="EMBL" id="BMFD01000002">
    <property type="protein sequence ID" value="GGC30619.1"/>
    <property type="molecule type" value="Genomic_DNA"/>
</dbReference>